<dbReference type="EMBL" id="CAJVPQ010022906">
    <property type="protein sequence ID" value="CAG8761606.1"/>
    <property type="molecule type" value="Genomic_DNA"/>
</dbReference>
<proteinExistence type="predicted"/>
<evidence type="ECO:0000313" key="1">
    <source>
        <dbReference type="EMBL" id="CAG8761606.1"/>
    </source>
</evidence>
<organism evidence="1 2">
    <name type="scientific">Funneliformis caledonium</name>
    <dbReference type="NCBI Taxonomy" id="1117310"/>
    <lineage>
        <taxon>Eukaryota</taxon>
        <taxon>Fungi</taxon>
        <taxon>Fungi incertae sedis</taxon>
        <taxon>Mucoromycota</taxon>
        <taxon>Glomeromycotina</taxon>
        <taxon>Glomeromycetes</taxon>
        <taxon>Glomerales</taxon>
        <taxon>Glomeraceae</taxon>
        <taxon>Funneliformis</taxon>
    </lineage>
</organism>
<accession>A0A9N9J359</accession>
<name>A0A9N9J359_9GLOM</name>
<feature type="non-terminal residue" evidence="1">
    <location>
        <position position="1"/>
    </location>
</feature>
<comment type="caution">
    <text evidence="1">The sequence shown here is derived from an EMBL/GenBank/DDBJ whole genome shotgun (WGS) entry which is preliminary data.</text>
</comment>
<sequence>YVINSKSRINKCYRSQICYSHSSLLECFNGIQNMLSSELQKAEYRDYLSDLPFSIASSSATQIDVCFEYYSKIIPFEQYGDLDNIDEFDTSA</sequence>
<reference evidence="1" key="1">
    <citation type="submission" date="2021-06" db="EMBL/GenBank/DDBJ databases">
        <authorList>
            <person name="Kallberg Y."/>
            <person name="Tangrot J."/>
            <person name="Rosling A."/>
        </authorList>
    </citation>
    <scope>NUCLEOTIDE SEQUENCE</scope>
    <source>
        <strain evidence="1">UK204</strain>
    </source>
</reference>
<evidence type="ECO:0000313" key="2">
    <source>
        <dbReference type="Proteomes" id="UP000789570"/>
    </source>
</evidence>
<dbReference type="Proteomes" id="UP000789570">
    <property type="component" value="Unassembled WGS sequence"/>
</dbReference>
<keyword evidence="2" id="KW-1185">Reference proteome</keyword>
<gene>
    <name evidence="1" type="ORF">FCALED_LOCUS16965</name>
</gene>
<protein>
    <submittedName>
        <fullName evidence="1">4387_t:CDS:1</fullName>
    </submittedName>
</protein>
<dbReference type="OrthoDB" id="10578055at2759"/>
<feature type="non-terminal residue" evidence="1">
    <location>
        <position position="92"/>
    </location>
</feature>
<dbReference type="AlphaFoldDB" id="A0A9N9J359"/>